<feature type="region of interest" description="Disordered" evidence="10">
    <location>
        <begin position="368"/>
        <end position="439"/>
    </location>
</feature>
<evidence type="ECO:0000256" key="7">
    <source>
        <dbReference type="ARBA" id="ARBA00023242"/>
    </source>
</evidence>
<evidence type="ECO:0000256" key="1">
    <source>
        <dbReference type="ARBA" id="ARBA00004123"/>
    </source>
</evidence>
<dbReference type="InterPro" id="IPR001965">
    <property type="entry name" value="Znf_PHD"/>
</dbReference>
<keyword evidence="4" id="KW-0479">Metal-binding</keyword>
<feature type="compositionally biased region" description="Basic and acidic residues" evidence="10">
    <location>
        <begin position="75"/>
        <end position="85"/>
    </location>
</feature>
<comment type="subcellular location">
    <subcellularLocation>
        <location evidence="1">Nucleus</location>
    </subcellularLocation>
</comment>
<feature type="compositionally biased region" description="Polar residues" evidence="10">
    <location>
        <begin position="368"/>
        <end position="397"/>
    </location>
</feature>
<feature type="compositionally biased region" description="Low complexity" evidence="10">
    <location>
        <begin position="402"/>
        <end position="413"/>
    </location>
</feature>
<feature type="compositionally biased region" description="Basic and acidic residues" evidence="10">
    <location>
        <begin position="31"/>
        <end position="51"/>
    </location>
</feature>
<dbReference type="PANTHER" id="PTHR13415:SF2">
    <property type="entry name" value="INTEGRATOR COMPLEX SUBUNIT 12"/>
    <property type="match status" value="1"/>
</dbReference>
<dbReference type="SUPFAM" id="SSF57903">
    <property type="entry name" value="FYVE/PHD zinc finger"/>
    <property type="match status" value="1"/>
</dbReference>
<proteinExistence type="inferred from homology"/>
<reference evidence="12 13" key="1">
    <citation type="submission" date="2024-02" db="EMBL/GenBank/DDBJ databases">
        <authorList>
            <person name="Daric V."/>
            <person name="Darras S."/>
        </authorList>
    </citation>
    <scope>NUCLEOTIDE SEQUENCE [LARGE SCALE GENOMIC DNA]</scope>
</reference>
<evidence type="ECO:0000256" key="2">
    <source>
        <dbReference type="ARBA" id="ARBA00006009"/>
    </source>
</evidence>
<dbReference type="InterPro" id="IPR051776">
    <property type="entry name" value="Integrator_subunit_12"/>
</dbReference>
<organism evidence="12 13">
    <name type="scientific">Clavelina lepadiformis</name>
    <name type="common">Light-bulb sea squirt</name>
    <name type="synonym">Ascidia lepadiformis</name>
    <dbReference type="NCBI Taxonomy" id="159417"/>
    <lineage>
        <taxon>Eukaryota</taxon>
        <taxon>Metazoa</taxon>
        <taxon>Chordata</taxon>
        <taxon>Tunicata</taxon>
        <taxon>Ascidiacea</taxon>
        <taxon>Aplousobranchia</taxon>
        <taxon>Clavelinidae</taxon>
        <taxon>Clavelina</taxon>
    </lineage>
</organism>
<evidence type="ECO:0000256" key="6">
    <source>
        <dbReference type="ARBA" id="ARBA00022833"/>
    </source>
</evidence>
<dbReference type="InterPro" id="IPR013083">
    <property type="entry name" value="Znf_RING/FYVE/PHD"/>
</dbReference>
<feature type="region of interest" description="Disordered" evidence="10">
    <location>
        <begin position="31"/>
        <end position="85"/>
    </location>
</feature>
<feature type="compositionally biased region" description="Basic and acidic residues" evidence="10">
    <location>
        <begin position="416"/>
        <end position="432"/>
    </location>
</feature>
<keyword evidence="5 9" id="KW-0863">Zinc-finger</keyword>
<comment type="similarity">
    <text evidence="2">Belongs to the Integrator subunit 12 family.</text>
</comment>
<keyword evidence="6" id="KW-0862">Zinc</keyword>
<dbReference type="PANTHER" id="PTHR13415">
    <property type="entry name" value="NUCLEAR FACTOR-RELATED"/>
    <property type="match status" value="1"/>
</dbReference>
<dbReference type="PROSITE" id="PS50016">
    <property type="entry name" value="ZF_PHD_2"/>
    <property type="match status" value="1"/>
</dbReference>
<protein>
    <recommendedName>
        <fullName evidence="3">Integrator complex subunit 12</fullName>
    </recommendedName>
</protein>
<evidence type="ECO:0000256" key="5">
    <source>
        <dbReference type="ARBA" id="ARBA00022771"/>
    </source>
</evidence>
<gene>
    <name evidence="12" type="ORF">CVLEPA_LOCUS30353</name>
</gene>
<evidence type="ECO:0000256" key="8">
    <source>
        <dbReference type="ARBA" id="ARBA00063548"/>
    </source>
</evidence>
<evidence type="ECO:0000259" key="11">
    <source>
        <dbReference type="PROSITE" id="PS50016"/>
    </source>
</evidence>
<keyword evidence="7" id="KW-0539">Nucleus</keyword>
<comment type="caution">
    <text evidence="12">The sequence shown here is derived from an EMBL/GenBank/DDBJ whole genome shotgun (WGS) entry which is preliminary data.</text>
</comment>
<accession>A0ABP0H0Z7</accession>
<dbReference type="CDD" id="cd15501">
    <property type="entry name" value="PHD_Int12"/>
    <property type="match status" value="1"/>
</dbReference>
<dbReference type="InterPro" id="IPR019787">
    <property type="entry name" value="Znf_PHD-finger"/>
</dbReference>
<feature type="region of interest" description="Disordered" evidence="10">
    <location>
        <begin position="101"/>
        <end position="138"/>
    </location>
</feature>
<name>A0ABP0H0Z7_CLALP</name>
<dbReference type="SMART" id="SM00249">
    <property type="entry name" value="PHD"/>
    <property type="match status" value="1"/>
</dbReference>
<dbReference type="EMBL" id="CAWYQH010000163">
    <property type="protein sequence ID" value="CAK8697068.1"/>
    <property type="molecule type" value="Genomic_DNA"/>
</dbReference>
<comment type="subunit">
    <text evidence="8">Component of the Integrator complex, composed of core subunits INTS1, INTS2, INTS3, INTS4, INTS5, INTS6, INTS7, INTS8, INTS9/RC74, INTS10, INTS11/CPSF3L, INTS12, INTS13, INTS14 and INTS15. The core complex associates with protein phosphatase 2A subunits PPP2CA and PPP2R1A, to form the Integrator-PP2A (INTAC) complex.</text>
</comment>
<dbReference type="InterPro" id="IPR011011">
    <property type="entry name" value="Znf_FYVE_PHD"/>
</dbReference>
<dbReference type="Proteomes" id="UP001642483">
    <property type="component" value="Unassembled WGS sequence"/>
</dbReference>
<keyword evidence="13" id="KW-1185">Reference proteome</keyword>
<evidence type="ECO:0000313" key="13">
    <source>
        <dbReference type="Proteomes" id="UP001642483"/>
    </source>
</evidence>
<sequence length="439" mass="48037">MAAQIELDPILMKALGIFHSRSQDAAEKLKKMLDDNVENSKRPHSSRDVEKSNLILKAGKQLPKLIPKPLSSNAEQRKKDKESVVKRQYDKLHKELEELNHEAKKPHLDSPSPTSGLSSSTSGGSQPSSKHGSPAHDLVFTNGAYGKVSPQTTLSANEFELEMEGLACAICKDMSVGTGNQLAECQECHNLYHQECHQPQISDQDINDPRCIWYCTRCKRNMKKQAKQNFVKSPHITLASSIDLFCDKPTDLKSKNSIMPFKRTEIKATVTSANNGAGSMSGWAVLSGKPITGFQKTADEQLPKLLQVKHETSIPGPKDKSKVLKNHLKTSDAWAEALCASKAPADKPKSTSHKANVVNNSAKHLSLSNSSWLSTPGSNIPSKPKSTSLPNSASNKTAPFPKASATTGKKSTTQETAEKKLQMVKKKADAKMLQKRTRV</sequence>
<dbReference type="InterPro" id="IPR039054">
    <property type="entry name" value="Int12_PHD"/>
</dbReference>
<feature type="domain" description="PHD-type" evidence="11">
    <location>
        <begin position="165"/>
        <end position="221"/>
    </location>
</feature>
<dbReference type="Gene3D" id="3.30.40.10">
    <property type="entry name" value="Zinc/RING finger domain, C3HC4 (zinc finger)"/>
    <property type="match status" value="1"/>
</dbReference>
<evidence type="ECO:0000313" key="12">
    <source>
        <dbReference type="EMBL" id="CAK8697068.1"/>
    </source>
</evidence>
<evidence type="ECO:0000256" key="10">
    <source>
        <dbReference type="SAM" id="MobiDB-lite"/>
    </source>
</evidence>
<dbReference type="Pfam" id="PF00628">
    <property type="entry name" value="PHD"/>
    <property type="match status" value="1"/>
</dbReference>
<feature type="compositionally biased region" description="Low complexity" evidence="10">
    <location>
        <begin position="110"/>
        <end position="129"/>
    </location>
</feature>
<evidence type="ECO:0000256" key="3">
    <source>
        <dbReference type="ARBA" id="ARBA00016814"/>
    </source>
</evidence>
<evidence type="ECO:0000256" key="9">
    <source>
        <dbReference type="PROSITE-ProRule" id="PRU00146"/>
    </source>
</evidence>
<evidence type="ECO:0000256" key="4">
    <source>
        <dbReference type="ARBA" id="ARBA00022723"/>
    </source>
</evidence>